<name>A0A392UL26_9FABA</name>
<proteinExistence type="predicted"/>
<comment type="caution">
    <text evidence="1">The sequence shown here is derived from an EMBL/GenBank/DDBJ whole genome shotgun (WGS) entry which is preliminary data.</text>
</comment>
<keyword evidence="2" id="KW-1185">Reference proteome</keyword>
<dbReference type="Proteomes" id="UP000265520">
    <property type="component" value="Unassembled WGS sequence"/>
</dbReference>
<reference evidence="1 2" key="1">
    <citation type="journal article" date="2018" name="Front. Plant Sci.">
        <title>Red Clover (Trifolium pratense) and Zigzag Clover (T. medium) - A Picture of Genomic Similarities and Differences.</title>
        <authorList>
            <person name="Dluhosova J."/>
            <person name="Istvanek J."/>
            <person name="Nedelnik J."/>
            <person name="Repkova J."/>
        </authorList>
    </citation>
    <scope>NUCLEOTIDE SEQUENCE [LARGE SCALE GENOMIC DNA]</scope>
    <source>
        <strain evidence="2">cv. 10/8</strain>
        <tissue evidence="1">Leaf</tissue>
    </source>
</reference>
<dbReference type="AlphaFoldDB" id="A0A392UL26"/>
<sequence>ESWRASGETRQNLSLKLARLSETRRALSPSEIHSRLARSITFAWQAPFSPSEQAQTWVLSYEFNPKLTQISFFLIY</sequence>
<feature type="non-terminal residue" evidence="1">
    <location>
        <position position="1"/>
    </location>
</feature>
<organism evidence="1 2">
    <name type="scientific">Trifolium medium</name>
    <dbReference type="NCBI Taxonomy" id="97028"/>
    <lineage>
        <taxon>Eukaryota</taxon>
        <taxon>Viridiplantae</taxon>
        <taxon>Streptophyta</taxon>
        <taxon>Embryophyta</taxon>
        <taxon>Tracheophyta</taxon>
        <taxon>Spermatophyta</taxon>
        <taxon>Magnoliopsida</taxon>
        <taxon>eudicotyledons</taxon>
        <taxon>Gunneridae</taxon>
        <taxon>Pentapetalae</taxon>
        <taxon>rosids</taxon>
        <taxon>fabids</taxon>
        <taxon>Fabales</taxon>
        <taxon>Fabaceae</taxon>
        <taxon>Papilionoideae</taxon>
        <taxon>50 kb inversion clade</taxon>
        <taxon>NPAAA clade</taxon>
        <taxon>Hologalegina</taxon>
        <taxon>IRL clade</taxon>
        <taxon>Trifolieae</taxon>
        <taxon>Trifolium</taxon>
    </lineage>
</organism>
<evidence type="ECO:0000313" key="1">
    <source>
        <dbReference type="EMBL" id="MCI73156.1"/>
    </source>
</evidence>
<dbReference type="EMBL" id="LXQA010832406">
    <property type="protein sequence ID" value="MCI73156.1"/>
    <property type="molecule type" value="Genomic_DNA"/>
</dbReference>
<accession>A0A392UL26</accession>
<protein>
    <submittedName>
        <fullName evidence="1">Uncharacterized protein</fullName>
    </submittedName>
</protein>
<evidence type="ECO:0000313" key="2">
    <source>
        <dbReference type="Proteomes" id="UP000265520"/>
    </source>
</evidence>